<accession>A0A9W6X7V6</accession>
<dbReference type="InterPro" id="IPR036770">
    <property type="entry name" value="Ankyrin_rpt-contain_sf"/>
</dbReference>
<evidence type="ECO:0000256" key="3">
    <source>
        <dbReference type="PROSITE-ProRule" id="PRU00023"/>
    </source>
</evidence>
<name>A0A9W6X7V6_9STRA</name>
<dbReference type="PROSITE" id="PS50297">
    <property type="entry name" value="ANK_REP_REGION"/>
    <property type="match status" value="1"/>
</dbReference>
<dbReference type="PROSITE" id="PS50088">
    <property type="entry name" value="ANK_REPEAT"/>
    <property type="match status" value="1"/>
</dbReference>
<dbReference type="Gene3D" id="1.25.40.20">
    <property type="entry name" value="Ankyrin repeat-containing domain"/>
    <property type="match status" value="2"/>
</dbReference>
<dbReference type="SUPFAM" id="SSF48403">
    <property type="entry name" value="Ankyrin repeat"/>
    <property type="match status" value="1"/>
</dbReference>
<keyword evidence="2 3" id="KW-0040">ANK repeat</keyword>
<dbReference type="EMBL" id="BSXW01001056">
    <property type="protein sequence ID" value="GMF33252.1"/>
    <property type="molecule type" value="Genomic_DNA"/>
</dbReference>
<gene>
    <name evidence="4" type="ORF">Plil01_001418000</name>
</gene>
<dbReference type="OrthoDB" id="194358at2759"/>
<dbReference type="Proteomes" id="UP001165083">
    <property type="component" value="Unassembled WGS sequence"/>
</dbReference>
<keyword evidence="5" id="KW-1185">Reference proteome</keyword>
<evidence type="ECO:0000313" key="4">
    <source>
        <dbReference type="EMBL" id="GMF33252.1"/>
    </source>
</evidence>
<protein>
    <submittedName>
        <fullName evidence="4">Unnamed protein product</fullName>
    </submittedName>
</protein>
<dbReference type="InterPro" id="IPR002110">
    <property type="entry name" value="Ankyrin_rpt"/>
</dbReference>
<feature type="repeat" description="ANK" evidence="3">
    <location>
        <begin position="12"/>
        <end position="44"/>
    </location>
</feature>
<evidence type="ECO:0000256" key="2">
    <source>
        <dbReference type="ARBA" id="ARBA00023043"/>
    </source>
</evidence>
<evidence type="ECO:0000256" key="1">
    <source>
        <dbReference type="ARBA" id="ARBA00022737"/>
    </source>
</evidence>
<dbReference type="Pfam" id="PF00023">
    <property type="entry name" value="Ank"/>
    <property type="match status" value="1"/>
</dbReference>
<evidence type="ECO:0000313" key="5">
    <source>
        <dbReference type="Proteomes" id="UP001165083"/>
    </source>
</evidence>
<dbReference type="SMART" id="SM00248">
    <property type="entry name" value="ANK"/>
    <property type="match status" value="5"/>
</dbReference>
<organism evidence="4 5">
    <name type="scientific">Phytophthora lilii</name>
    <dbReference type="NCBI Taxonomy" id="2077276"/>
    <lineage>
        <taxon>Eukaryota</taxon>
        <taxon>Sar</taxon>
        <taxon>Stramenopiles</taxon>
        <taxon>Oomycota</taxon>
        <taxon>Peronosporomycetes</taxon>
        <taxon>Peronosporales</taxon>
        <taxon>Peronosporaceae</taxon>
        <taxon>Phytophthora</taxon>
    </lineage>
</organism>
<sequence length="388" mass="42660">MCLNKVLFPAQSGKTPLHYCVQEGGLLVTELLLSRGANIDAEDKGGVSPLSLVLDRANVSVLQLFLNHHQWVATPQRHDFASSVLLHAVDRREEEVVHYVVENEYAPVTICNAKGETPMHRAILRRSPSLMELLADLDPAGDNLTAVTAEAETPAHYAARSGSHREVEMLLRCLTSVFGDLQELGPANPLSAVDKRGMTSLYVAGTAPFRCSTQEDLWGALEAADHDVREAKVQLLLNHGARLFPAAFLVQRLAPRDISASRIVFPVHVQRCLRTWIVEDGPRSDEPEGEDAAHPGADDDMVEALVELCMQWMASVSCVGSWASLLPILICAGYAHDVLPLLVELPLQRWALPAFLRQLEKFARHQLCHPLLLQLHDELAEACEAIGS</sequence>
<reference evidence="4" key="1">
    <citation type="submission" date="2023-04" db="EMBL/GenBank/DDBJ databases">
        <title>Phytophthora lilii NBRC 32176.</title>
        <authorList>
            <person name="Ichikawa N."/>
            <person name="Sato H."/>
            <person name="Tonouchi N."/>
        </authorList>
    </citation>
    <scope>NUCLEOTIDE SEQUENCE</scope>
    <source>
        <strain evidence="4">NBRC 32176</strain>
    </source>
</reference>
<proteinExistence type="predicted"/>
<dbReference type="AlphaFoldDB" id="A0A9W6X7V6"/>
<dbReference type="PANTHER" id="PTHR24198">
    <property type="entry name" value="ANKYRIN REPEAT AND PROTEIN KINASE DOMAIN-CONTAINING PROTEIN"/>
    <property type="match status" value="1"/>
</dbReference>
<dbReference type="PANTHER" id="PTHR24198:SF165">
    <property type="entry name" value="ANKYRIN REPEAT-CONTAINING PROTEIN-RELATED"/>
    <property type="match status" value="1"/>
</dbReference>
<keyword evidence="1" id="KW-0677">Repeat</keyword>
<comment type="caution">
    <text evidence="4">The sequence shown here is derived from an EMBL/GenBank/DDBJ whole genome shotgun (WGS) entry which is preliminary data.</text>
</comment>